<evidence type="ECO:0000313" key="5">
    <source>
        <dbReference type="Proteomes" id="UP000242502"/>
    </source>
</evidence>
<dbReference type="SUPFAM" id="SSF82657">
    <property type="entry name" value="BolA-like"/>
    <property type="match status" value="1"/>
</dbReference>
<dbReference type="FunFam" id="3.30.300.90:FF:000001">
    <property type="entry name" value="Transcriptional regulator BolA"/>
    <property type="match status" value="1"/>
</dbReference>
<protein>
    <recommendedName>
        <fullName evidence="2">DNA-binding transcriptional regulator BolA</fullName>
    </recommendedName>
</protein>
<dbReference type="InterPro" id="IPR050961">
    <property type="entry name" value="BolA/IbaG_stress_morph_reg"/>
</dbReference>
<accession>A0A1D2QT50</accession>
<evidence type="ECO:0000256" key="1">
    <source>
        <dbReference type="ARBA" id="ARBA00005578"/>
    </source>
</evidence>
<dbReference type="Proteomes" id="UP000242502">
    <property type="component" value="Unassembled WGS sequence"/>
</dbReference>
<reference evidence="4 5" key="1">
    <citation type="journal article" date="2016" name="Appl. Environ. Microbiol.">
        <title>Lack of Overt Genome Reduction in the Bryostatin-Producing Bryozoan Symbiont "Candidatus Endobugula sertula".</title>
        <authorList>
            <person name="Miller I.J."/>
            <person name="Vanee N."/>
            <person name="Fong S.S."/>
            <person name="Lim-Fong G.E."/>
            <person name="Kwan J.C."/>
        </authorList>
    </citation>
    <scope>NUCLEOTIDE SEQUENCE [LARGE SCALE GENOMIC DNA]</scope>
    <source>
        <strain evidence="4">AB1-4</strain>
    </source>
</reference>
<gene>
    <name evidence="4" type="ORF">AB835_02140</name>
</gene>
<evidence type="ECO:0000256" key="2">
    <source>
        <dbReference type="ARBA" id="ARBA00074073"/>
    </source>
</evidence>
<comment type="similarity">
    <text evidence="1 3">Belongs to the BolA/IbaG family.</text>
</comment>
<dbReference type="PANTHER" id="PTHR46229:SF2">
    <property type="entry name" value="BOLA-LIKE PROTEIN 1"/>
    <property type="match status" value="1"/>
</dbReference>
<proteinExistence type="inferred from homology"/>
<dbReference type="GO" id="GO:0006351">
    <property type="term" value="P:DNA-templated transcription"/>
    <property type="evidence" value="ECO:0007669"/>
    <property type="project" value="TreeGrafter"/>
</dbReference>
<evidence type="ECO:0000256" key="3">
    <source>
        <dbReference type="RuleBase" id="RU003860"/>
    </source>
</evidence>
<dbReference type="AlphaFoldDB" id="A0A1D2QT50"/>
<dbReference type="GO" id="GO:0005829">
    <property type="term" value="C:cytosol"/>
    <property type="evidence" value="ECO:0007669"/>
    <property type="project" value="TreeGrafter"/>
</dbReference>
<dbReference type="InterPro" id="IPR002634">
    <property type="entry name" value="BolA"/>
</dbReference>
<evidence type="ECO:0000313" key="4">
    <source>
        <dbReference type="EMBL" id="ODS24746.1"/>
    </source>
</evidence>
<dbReference type="STRING" id="62101.AB835_02140"/>
<dbReference type="GO" id="GO:1990229">
    <property type="term" value="C:iron-sulfur cluster assembly complex"/>
    <property type="evidence" value="ECO:0007669"/>
    <property type="project" value="UniProtKB-ARBA"/>
</dbReference>
<comment type="caution">
    <text evidence="4">The sequence shown here is derived from an EMBL/GenBank/DDBJ whole genome shotgun (WGS) entry which is preliminary data.</text>
</comment>
<organism evidence="4 5">
    <name type="scientific">Candidatus Endobugula sertula</name>
    <name type="common">Bugula neritina bacterial symbiont</name>
    <dbReference type="NCBI Taxonomy" id="62101"/>
    <lineage>
        <taxon>Bacteria</taxon>
        <taxon>Pseudomonadati</taxon>
        <taxon>Pseudomonadota</taxon>
        <taxon>Gammaproteobacteria</taxon>
        <taxon>Cellvibrionales</taxon>
        <taxon>Cellvibrionaceae</taxon>
        <taxon>Candidatus Endobugula</taxon>
    </lineage>
</organism>
<dbReference type="InterPro" id="IPR036065">
    <property type="entry name" value="BolA-like_sf"/>
</dbReference>
<dbReference type="Gene3D" id="3.30.300.90">
    <property type="entry name" value="BolA-like"/>
    <property type="match status" value="1"/>
</dbReference>
<dbReference type="EMBL" id="MDLC01000005">
    <property type="protein sequence ID" value="ODS24746.1"/>
    <property type="molecule type" value="Genomic_DNA"/>
</dbReference>
<dbReference type="PANTHER" id="PTHR46229">
    <property type="entry name" value="BOLA TRANSCRIPTION REGULATOR"/>
    <property type="match status" value="1"/>
</dbReference>
<dbReference type="PIRSF" id="PIRSF003113">
    <property type="entry name" value="BolA"/>
    <property type="match status" value="1"/>
</dbReference>
<sequence length="104" mass="11951">MIQKIITEKLQQSLSPEYIQVINESHQHNVPDGSESHFKLVIVSKDFEGLRLIQRQRRVYQILEEEMSSSVHALTMQTFSADEWQANQTVVASPQCMGGNKNHQ</sequence>
<name>A0A1D2QT50_9GAMM</name>
<dbReference type="Pfam" id="PF01722">
    <property type="entry name" value="BolA"/>
    <property type="match status" value="1"/>
</dbReference>